<dbReference type="RefSeq" id="WP_344688245.1">
    <property type="nucleotide sequence ID" value="NZ_BAAAVV010000003.1"/>
</dbReference>
<keyword evidence="1" id="KW-1133">Transmembrane helix</keyword>
<keyword evidence="1" id="KW-0812">Transmembrane</keyword>
<evidence type="ECO:0000313" key="3">
    <source>
        <dbReference type="Proteomes" id="UP001499924"/>
    </source>
</evidence>
<keyword evidence="3" id="KW-1185">Reference proteome</keyword>
<reference evidence="3" key="1">
    <citation type="journal article" date="2019" name="Int. J. Syst. Evol. Microbiol.">
        <title>The Global Catalogue of Microorganisms (GCM) 10K type strain sequencing project: providing services to taxonomists for standard genome sequencing and annotation.</title>
        <authorList>
            <consortium name="The Broad Institute Genomics Platform"/>
            <consortium name="The Broad Institute Genome Sequencing Center for Infectious Disease"/>
            <person name="Wu L."/>
            <person name="Ma J."/>
        </authorList>
    </citation>
    <scope>NUCLEOTIDE SEQUENCE [LARGE SCALE GENOMIC DNA]</scope>
    <source>
        <strain evidence="3">JCM 15614</strain>
    </source>
</reference>
<organism evidence="2 3">
    <name type="scientific">Blastococcus jejuensis</name>
    <dbReference type="NCBI Taxonomy" id="351224"/>
    <lineage>
        <taxon>Bacteria</taxon>
        <taxon>Bacillati</taxon>
        <taxon>Actinomycetota</taxon>
        <taxon>Actinomycetes</taxon>
        <taxon>Geodermatophilales</taxon>
        <taxon>Geodermatophilaceae</taxon>
        <taxon>Blastococcus</taxon>
    </lineage>
</organism>
<gene>
    <name evidence="2" type="ORF">GCM10010531_16130</name>
</gene>
<feature type="transmembrane region" description="Helical" evidence="1">
    <location>
        <begin position="86"/>
        <end position="107"/>
    </location>
</feature>
<comment type="caution">
    <text evidence="2">The sequence shown here is derived from an EMBL/GenBank/DDBJ whole genome shotgun (WGS) entry which is preliminary data.</text>
</comment>
<name>A0ABP6P1Z6_9ACTN</name>
<sequence>MNRLSRRVWVPVLAVLVLLLFGTALAESIELPSVVGVRTWLHEGGLSGVRLGPYLLGTAIGLVPWSVLYVGIGASAASIDSWTSPVGVVPTLAVVLLLALSAGYPWWPRRPQPT</sequence>
<evidence type="ECO:0000256" key="1">
    <source>
        <dbReference type="SAM" id="Phobius"/>
    </source>
</evidence>
<proteinExistence type="predicted"/>
<accession>A0ABP6P1Z6</accession>
<dbReference type="Proteomes" id="UP001499924">
    <property type="component" value="Unassembled WGS sequence"/>
</dbReference>
<protein>
    <submittedName>
        <fullName evidence="2">Uncharacterized protein</fullName>
    </submittedName>
</protein>
<feature type="transmembrane region" description="Helical" evidence="1">
    <location>
        <begin position="54"/>
        <end position="74"/>
    </location>
</feature>
<evidence type="ECO:0000313" key="2">
    <source>
        <dbReference type="EMBL" id="GAA3164596.1"/>
    </source>
</evidence>
<keyword evidence="1" id="KW-0472">Membrane</keyword>
<dbReference type="EMBL" id="BAAAVV010000003">
    <property type="protein sequence ID" value="GAA3164596.1"/>
    <property type="molecule type" value="Genomic_DNA"/>
</dbReference>